<protein>
    <submittedName>
        <fullName evidence="1">Uncharacterized protein</fullName>
    </submittedName>
</protein>
<proteinExistence type="predicted"/>
<gene>
    <name evidence="1" type="ordered locus">Weevi_0247</name>
</gene>
<accession>F0NXR2</accession>
<dbReference type="HOGENOM" id="CLU_1299303_0_0_10"/>
<reference evidence="2" key="2">
    <citation type="journal article" date="2011" name="Stand. Genomic Sci.">
        <title>Complete genome sequence of Weeksella virosa type strain (9751T).</title>
        <authorList>
            <person name="Lang E."/>
            <person name="Teshima H."/>
            <person name="Lucas S."/>
            <person name="Lapidus A."/>
            <person name="Hammon N."/>
            <person name="Deshpande S."/>
            <person name="Nolan M."/>
            <person name="Cheng J."/>
            <person name="Pitluck S."/>
            <person name="Liolios K."/>
            <person name="Pagani I."/>
            <person name="Mikhailova N."/>
            <person name="Ivanova N."/>
            <person name="Mavromatis K."/>
            <person name="Pati A."/>
            <person name="Tapia R."/>
            <person name="Han C."/>
            <person name="Goodwin L."/>
            <person name="Chen A."/>
            <person name="Palaniappan K."/>
            <person name="Land M."/>
            <person name="Hauser L."/>
            <person name="Chang Y."/>
            <person name="Jeffries C."/>
            <person name="Brambilla E."/>
            <person name="Kopitz M."/>
            <person name="Rohde M."/>
            <person name="Goker M."/>
            <person name="Tindall B."/>
            <person name="Detter J."/>
            <person name="Woyke T."/>
            <person name="Bristow J."/>
            <person name="Eisen J."/>
            <person name="Markowitz V."/>
            <person name="Hugenholtz P."/>
            <person name="Klenk H."/>
            <person name="Kyrpides N."/>
        </authorList>
    </citation>
    <scope>NUCLEOTIDE SEQUENCE [LARGE SCALE GENOMIC DNA]</scope>
    <source>
        <strain evidence="2">ATCC 43766 / DSM 16922 / JCM 21250 / NBRC 16016 / NCTC 11634 / CL345/78</strain>
    </source>
</reference>
<dbReference type="EMBL" id="CP002455">
    <property type="protein sequence ID" value="ADX66969.1"/>
    <property type="molecule type" value="Genomic_DNA"/>
</dbReference>
<organism evidence="1 2">
    <name type="scientific">Weeksella virosa (strain ATCC 43766 / DSM 16922 / JCM 21250 / CCUG 30538 / CDC 9751 / IAM 14551 / NBRC 16016 / NCTC 11634 / CL345/78)</name>
    <dbReference type="NCBI Taxonomy" id="865938"/>
    <lineage>
        <taxon>Bacteria</taxon>
        <taxon>Pseudomonadati</taxon>
        <taxon>Bacteroidota</taxon>
        <taxon>Flavobacteriia</taxon>
        <taxon>Flavobacteriales</taxon>
        <taxon>Weeksellaceae</taxon>
        <taxon>Weeksella</taxon>
    </lineage>
</organism>
<dbReference type="RefSeq" id="WP_013597361.1">
    <property type="nucleotide sequence ID" value="NC_015144.1"/>
</dbReference>
<sequence>MGSICPAECADFTLTEVTKADCEISYRKINIKSLGFYKCDVKLPSPMTDEAFKTLYESGAIVFSNELVNVSISEPVYEERKLSDTRPADQEIVERQITFEDRIKVEIPEVSGGSSTPANLFADYDFWQNKLDHKTSLNYGFVMSNGDFVAPVDEYGYGMSASFQMHRNFENLTRGGAIEIKAGTLTFLGDPLAMKYKPIINLNDIPELAGKW</sequence>
<evidence type="ECO:0000313" key="2">
    <source>
        <dbReference type="Proteomes" id="UP000008641"/>
    </source>
</evidence>
<reference evidence="1 2" key="1">
    <citation type="journal article" date="2011" name="Stand. Genomic Sci.">
        <title>Complete genome sequence of Weeksella virosa type strain (9751).</title>
        <authorList>
            <person name="Lang E."/>
            <person name="Teshima H."/>
            <person name="Lucas S."/>
            <person name="Lapidus A."/>
            <person name="Hammon N."/>
            <person name="Deshpande S."/>
            <person name="Nolan M."/>
            <person name="Cheng J.F."/>
            <person name="Pitluck S."/>
            <person name="Liolios K."/>
            <person name="Pagani I."/>
            <person name="Mikhailova N."/>
            <person name="Ivanova N."/>
            <person name="Mavromatis K."/>
            <person name="Pati A."/>
            <person name="Tapia R."/>
            <person name="Han C."/>
            <person name="Goodwin L."/>
            <person name="Chen A."/>
            <person name="Palaniappan K."/>
            <person name="Land M."/>
            <person name="Hauser L."/>
            <person name="Chang Y.J."/>
            <person name="Jeffries C.D."/>
            <person name="Brambilla E.M."/>
            <person name="Kopitz M."/>
            <person name="Rohde M."/>
            <person name="Goker M."/>
            <person name="Tindall B.J."/>
            <person name="Detter J.C."/>
            <person name="Woyke T."/>
            <person name="Bristow J."/>
            <person name="Eisen J.A."/>
            <person name="Markowitz V."/>
            <person name="Hugenholtz P."/>
            <person name="Klenk H.P."/>
            <person name="Kyrpides N.C."/>
        </authorList>
    </citation>
    <scope>NUCLEOTIDE SEQUENCE [LARGE SCALE GENOMIC DNA]</scope>
    <source>
        <strain evidence="2">ATCC 43766 / DSM 16922 / JCM 21250 / NBRC 16016 / NCTC 11634 / CL345/78</strain>
    </source>
</reference>
<dbReference type="Proteomes" id="UP000008641">
    <property type="component" value="Chromosome"/>
</dbReference>
<evidence type="ECO:0000313" key="1">
    <source>
        <dbReference type="EMBL" id="ADX66969.1"/>
    </source>
</evidence>
<dbReference type="KEGG" id="wvi:Weevi_0247"/>
<dbReference type="STRING" id="865938.Weevi_0247"/>
<name>F0NXR2_WEEVC</name>
<keyword evidence="2" id="KW-1185">Reference proteome</keyword>
<dbReference type="AlphaFoldDB" id="F0NXR2"/>